<feature type="region of interest" description="Disordered" evidence="1">
    <location>
        <begin position="76"/>
        <end position="126"/>
    </location>
</feature>
<proteinExistence type="predicted"/>
<evidence type="ECO:0000313" key="3">
    <source>
        <dbReference type="Proteomes" id="UP001501563"/>
    </source>
</evidence>
<accession>A0ABP7KZ83</accession>
<reference evidence="3" key="1">
    <citation type="journal article" date="2019" name="Int. J. Syst. Evol. Microbiol.">
        <title>The Global Catalogue of Microorganisms (GCM) 10K type strain sequencing project: providing services to taxonomists for standard genome sequencing and annotation.</title>
        <authorList>
            <consortium name="The Broad Institute Genomics Platform"/>
            <consortium name="The Broad Institute Genome Sequencing Center for Infectious Disease"/>
            <person name="Wu L."/>
            <person name="Ma J."/>
        </authorList>
    </citation>
    <scope>NUCLEOTIDE SEQUENCE [LARGE SCALE GENOMIC DNA]</scope>
    <source>
        <strain evidence="3">JCM 16578</strain>
    </source>
</reference>
<organism evidence="2 3">
    <name type="scientific">Streptomyces lannensis</name>
    <dbReference type="NCBI Taxonomy" id="766498"/>
    <lineage>
        <taxon>Bacteria</taxon>
        <taxon>Bacillati</taxon>
        <taxon>Actinomycetota</taxon>
        <taxon>Actinomycetes</taxon>
        <taxon>Kitasatosporales</taxon>
        <taxon>Streptomycetaceae</taxon>
        <taxon>Streptomyces</taxon>
    </lineage>
</organism>
<evidence type="ECO:0000256" key="1">
    <source>
        <dbReference type="SAM" id="MobiDB-lite"/>
    </source>
</evidence>
<dbReference type="EMBL" id="BAAAZA010000027">
    <property type="protein sequence ID" value="GAA3890817.1"/>
    <property type="molecule type" value="Genomic_DNA"/>
</dbReference>
<evidence type="ECO:0000313" key="2">
    <source>
        <dbReference type="EMBL" id="GAA3890817.1"/>
    </source>
</evidence>
<comment type="caution">
    <text evidence="2">The sequence shown here is derived from an EMBL/GenBank/DDBJ whole genome shotgun (WGS) entry which is preliminary data.</text>
</comment>
<name>A0ABP7KZ83_9ACTN</name>
<sequence length="126" mass="13386">MATWTTVDLFHSTFNIIRPVSRASRPAAPRPRVPARPVRPDPGRATAGRRPASAHGGEIPCGAAEFGTLQVHRSAVTRGPDPVRAGWGPDPSVRRFRRTGTVCGPAGVGVPIGDSTPDPWVRHPFG</sequence>
<feature type="region of interest" description="Disordered" evidence="1">
    <location>
        <begin position="20"/>
        <end position="61"/>
    </location>
</feature>
<protein>
    <submittedName>
        <fullName evidence="2">Uncharacterized protein</fullName>
    </submittedName>
</protein>
<keyword evidence="3" id="KW-1185">Reference proteome</keyword>
<gene>
    <name evidence="2" type="ORF">GCM10022207_67970</name>
</gene>
<dbReference type="Proteomes" id="UP001501563">
    <property type="component" value="Unassembled WGS sequence"/>
</dbReference>